<gene>
    <name evidence="3" type="ORF">GJ744_002247</name>
</gene>
<dbReference type="GO" id="GO:0000329">
    <property type="term" value="C:fungal-type vacuole membrane"/>
    <property type="evidence" value="ECO:0007669"/>
    <property type="project" value="TreeGrafter"/>
</dbReference>
<dbReference type="SUPFAM" id="SSF82153">
    <property type="entry name" value="FAS1 domain"/>
    <property type="match status" value="2"/>
</dbReference>
<name>A0A8H7A945_9EURO</name>
<evidence type="ECO:0000259" key="2">
    <source>
        <dbReference type="PROSITE" id="PS50213"/>
    </source>
</evidence>
<keyword evidence="1" id="KW-0732">Signal</keyword>
<dbReference type="InterPro" id="IPR050904">
    <property type="entry name" value="Adhesion/Biosynth-related"/>
</dbReference>
<dbReference type="OrthoDB" id="286301at2759"/>
<dbReference type="Gene3D" id="2.30.180.10">
    <property type="entry name" value="FAS1 domain"/>
    <property type="match status" value="2"/>
</dbReference>
<keyword evidence="4" id="KW-1185">Reference proteome</keyword>
<feature type="domain" description="FAS1" evidence="2">
    <location>
        <begin position="173"/>
        <end position="299"/>
    </location>
</feature>
<dbReference type="PROSITE" id="PS50213">
    <property type="entry name" value="FAS1"/>
    <property type="match status" value="1"/>
</dbReference>
<dbReference type="PANTHER" id="PTHR10900">
    <property type="entry name" value="PERIOSTIN-RELATED"/>
    <property type="match status" value="1"/>
</dbReference>
<protein>
    <recommendedName>
        <fullName evidence="2">FAS1 domain-containing protein</fullName>
    </recommendedName>
</protein>
<accession>A0A8H7A945</accession>
<dbReference type="InterPro" id="IPR036378">
    <property type="entry name" value="FAS1_dom_sf"/>
</dbReference>
<dbReference type="Pfam" id="PF02469">
    <property type="entry name" value="Fasciclin"/>
    <property type="match status" value="2"/>
</dbReference>
<dbReference type="Proteomes" id="UP000606974">
    <property type="component" value="Unassembled WGS sequence"/>
</dbReference>
<evidence type="ECO:0000256" key="1">
    <source>
        <dbReference type="SAM" id="SignalP"/>
    </source>
</evidence>
<dbReference type="AlphaFoldDB" id="A0A8H7A945"/>
<dbReference type="PANTHER" id="PTHR10900:SF77">
    <property type="entry name" value="FI19380P1"/>
    <property type="match status" value="1"/>
</dbReference>
<proteinExistence type="predicted"/>
<dbReference type="InterPro" id="IPR000782">
    <property type="entry name" value="FAS1_domain"/>
</dbReference>
<evidence type="ECO:0000313" key="4">
    <source>
        <dbReference type="Proteomes" id="UP000606974"/>
    </source>
</evidence>
<organism evidence="3 4">
    <name type="scientific">Endocarpon pusillum</name>
    <dbReference type="NCBI Taxonomy" id="364733"/>
    <lineage>
        <taxon>Eukaryota</taxon>
        <taxon>Fungi</taxon>
        <taxon>Dikarya</taxon>
        <taxon>Ascomycota</taxon>
        <taxon>Pezizomycotina</taxon>
        <taxon>Eurotiomycetes</taxon>
        <taxon>Chaetothyriomycetidae</taxon>
        <taxon>Verrucariales</taxon>
        <taxon>Verrucariaceae</taxon>
        <taxon>Endocarpon</taxon>
    </lineage>
</organism>
<dbReference type="GO" id="GO:0016236">
    <property type="term" value="P:macroautophagy"/>
    <property type="evidence" value="ECO:0007669"/>
    <property type="project" value="TreeGrafter"/>
</dbReference>
<sequence>MWHALYITIVSTVFLGLAFGTDLSSTCEKNGVAPFCESMVRGLPGVTQPAKPETLLLPRSTFERVRRSPVPNIKEMLSLETDWLSYHIFNELLPAATLRAGFGKTMISNNTVANLNGSRQVVISRPSSSGSSLCNNETIKLFSGLGDSATIVEEDIPFDYGLIHIIDHPLTLPRPVSESLVRIGETNFVQELQQAGLKDEVDKTPNVTCFAPTNQALASITQVDNLTPAQRFTLLSNHVVFGTTAYSPDLIDGASLTTTAGTAITVSRRGGDLFLDGARVLQSDVITINGVCHVIDKLESPLR</sequence>
<dbReference type="SMART" id="SM00554">
    <property type="entry name" value="FAS1"/>
    <property type="match status" value="2"/>
</dbReference>
<reference evidence="3" key="1">
    <citation type="submission" date="2020-02" db="EMBL/GenBank/DDBJ databases">
        <authorList>
            <person name="Palmer J.M."/>
        </authorList>
    </citation>
    <scope>NUCLEOTIDE SEQUENCE</scope>
    <source>
        <strain evidence="3">EPUS1.4</strain>
        <tissue evidence="3">Thallus</tissue>
    </source>
</reference>
<evidence type="ECO:0000313" key="3">
    <source>
        <dbReference type="EMBL" id="KAF7504443.1"/>
    </source>
</evidence>
<comment type="caution">
    <text evidence="3">The sequence shown here is derived from an EMBL/GenBank/DDBJ whole genome shotgun (WGS) entry which is preliminary data.</text>
</comment>
<feature type="signal peptide" evidence="1">
    <location>
        <begin position="1"/>
        <end position="20"/>
    </location>
</feature>
<dbReference type="EMBL" id="JAACFV010000138">
    <property type="protein sequence ID" value="KAF7504443.1"/>
    <property type="molecule type" value="Genomic_DNA"/>
</dbReference>
<feature type="chain" id="PRO_5034568134" description="FAS1 domain-containing protein" evidence="1">
    <location>
        <begin position="21"/>
        <end position="303"/>
    </location>
</feature>